<sequence>MEEGDMDKEQYPSTEGELTAKEHQEVENRVIKMVQKESFLSKKDTMLKTLETFRDEEEEMIRLKTKIINRKDYEDFLYPVVLPCTTSNIEYPY</sequence>
<proteinExistence type="predicted"/>
<keyword evidence="3" id="KW-1185">Reference proteome</keyword>
<evidence type="ECO:0000313" key="2">
    <source>
        <dbReference type="EMBL" id="GIY30144.1"/>
    </source>
</evidence>
<dbReference type="EMBL" id="BPLR01009175">
    <property type="protein sequence ID" value="GIY30144.1"/>
    <property type="molecule type" value="Genomic_DNA"/>
</dbReference>
<gene>
    <name evidence="2" type="ORF">CEXT_326021</name>
</gene>
<evidence type="ECO:0000313" key="3">
    <source>
        <dbReference type="Proteomes" id="UP001054945"/>
    </source>
</evidence>
<name>A0AAV4SB05_CAEEX</name>
<evidence type="ECO:0000256" key="1">
    <source>
        <dbReference type="SAM" id="MobiDB-lite"/>
    </source>
</evidence>
<dbReference type="AlphaFoldDB" id="A0AAV4SB05"/>
<organism evidence="2 3">
    <name type="scientific">Caerostris extrusa</name>
    <name type="common">Bark spider</name>
    <name type="synonym">Caerostris bankana</name>
    <dbReference type="NCBI Taxonomy" id="172846"/>
    <lineage>
        <taxon>Eukaryota</taxon>
        <taxon>Metazoa</taxon>
        <taxon>Ecdysozoa</taxon>
        <taxon>Arthropoda</taxon>
        <taxon>Chelicerata</taxon>
        <taxon>Arachnida</taxon>
        <taxon>Araneae</taxon>
        <taxon>Araneomorphae</taxon>
        <taxon>Entelegynae</taxon>
        <taxon>Araneoidea</taxon>
        <taxon>Araneidae</taxon>
        <taxon>Caerostris</taxon>
    </lineage>
</organism>
<accession>A0AAV4SB05</accession>
<dbReference type="Proteomes" id="UP001054945">
    <property type="component" value="Unassembled WGS sequence"/>
</dbReference>
<comment type="caution">
    <text evidence="2">The sequence shown here is derived from an EMBL/GenBank/DDBJ whole genome shotgun (WGS) entry which is preliminary data.</text>
</comment>
<reference evidence="2 3" key="1">
    <citation type="submission" date="2021-06" db="EMBL/GenBank/DDBJ databases">
        <title>Caerostris extrusa draft genome.</title>
        <authorList>
            <person name="Kono N."/>
            <person name="Arakawa K."/>
        </authorList>
    </citation>
    <scope>NUCLEOTIDE SEQUENCE [LARGE SCALE GENOMIC DNA]</scope>
</reference>
<protein>
    <submittedName>
        <fullName evidence="2">Uncharacterized protein</fullName>
    </submittedName>
</protein>
<feature type="region of interest" description="Disordered" evidence="1">
    <location>
        <begin position="1"/>
        <end position="24"/>
    </location>
</feature>